<dbReference type="EMBL" id="JPWH01000027">
    <property type="protein sequence ID" value="RCK43113.1"/>
    <property type="molecule type" value="Genomic_DNA"/>
</dbReference>
<gene>
    <name evidence="2" type="ORF">TH25_21950</name>
</gene>
<reference evidence="2 3" key="1">
    <citation type="submission" date="2014-07" db="EMBL/GenBank/DDBJ databases">
        <title>Draft genome sequence of Thalassospira profundimaris S25-3-2.</title>
        <authorList>
            <person name="Lai Q."/>
            <person name="Shao Z."/>
        </authorList>
    </citation>
    <scope>NUCLEOTIDE SEQUENCE [LARGE SCALE GENOMIC DNA]</scope>
    <source>
        <strain evidence="2 3">S25-3-2</strain>
    </source>
</reference>
<sequence length="97" mass="10540">MKARGVARHLLKSCESLREFESYMFGSSLLGVGSDFDILIVGPPGEALLRLKAELRIAGKELPLDVLYMLPAEAEETGFVTSQGCITLAKLADSEMH</sequence>
<dbReference type="GO" id="GO:0016779">
    <property type="term" value="F:nucleotidyltransferase activity"/>
    <property type="evidence" value="ECO:0007669"/>
    <property type="project" value="InterPro"/>
</dbReference>
<comment type="caution">
    <text evidence="2">The sequence shown here is derived from an EMBL/GenBank/DDBJ whole genome shotgun (WGS) entry which is preliminary data.</text>
</comment>
<name>A0A367WNT7_9PROT</name>
<dbReference type="Pfam" id="PF01909">
    <property type="entry name" value="NTP_transf_2"/>
    <property type="match status" value="1"/>
</dbReference>
<organism evidence="2 3">
    <name type="scientific">Thalassospira profundimaris</name>
    <dbReference type="NCBI Taxonomy" id="502049"/>
    <lineage>
        <taxon>Bacteria</taxon>
        <taxon>Pseudomonadati</taxon>
        <taxon>Pseudomonadota</taxon>
        <taxon>Alphaproteobacteria</taxon>
        <taxon>Rhodospirillales</taxon>
        <taxon>Thalassospiraceae</taxon>
        <taxon>Thalassospira</taxon>
    </lineage>
</organism>
<feature type="domain" description="Polymerase nucleotidyl transferase" evidence="1">
    <location>
        <begin position="10"/>
        <end position="73"/>
    </location>
</feature>
<evidence type="ECO:0000313" key="2">
    <source>
        <dbReference type="EMBL" id="RCK43113.1"/>
    </source>
</evidence>
<protein>
    <recommendedName>
        <fullName evidence="1">Polymerase nucleotidyl transferase domain-containing protein</fullName>
    </recommendedName>
</protein>
<dbReference type="OrthoDB" id="7605369at2"/>
<accession>A0A367WNT7</accession>
<evidence type="ECO:0000313" key="3">
    <source>
        <dbReference type="Proteomes" id="UP000252517"/>
    </source>
</evidence>
<dbReference type="RefSeq" id="WP_114090264.1">
    <property type="nucleotide sequence ID" value="NZ_JPWH01000027.1"/>
</dbReference>
<dbReference type="InterPro" id="IPR002934">
    <property type="entry name" value="Polymerase_NTP_transf_dom"/>
</dbReference>
<evidence type="ECO:0000259" key="1">
    <source>
        <dbReference type="Pfam" id="PF01909"/>
    </source>
</evidence>
<dbReference type="Proteomes" id="UP000252517">
    <property type="component" value="Unassembled WGS sequence"/>
</dbReference>
<proteinExistence type="predicted"/>
<dbReference type="AlphaFoldDB" id="A0A367WNT7"/>